<dbReference type="GO" id="GO:0009229">
    <property type="term" value="P:thiamine diphosphate biosynthetic process"/>
    <property type="evidence" value="ECO:0007669"/>
    <property type="project" value="UniProtKB-UniRule"/>
</dbReference>
<feature type="domain" description="PurM-like N-terminal" evidence="2">
    <location>
        <begin position="44"/>
        <end position="144"/>
    </location>
</feature>
<dbReference type="InterPro" id="IPR010918">
    <property type="entry name" value="PurM-like_C_dom"/>
</dbReference>
<keyword evidence="1" id="KW-0784">Thiamine biosynthesis</keyword>
<dbReference type="PANTHER" id="PTHR30270:SF0">
    <property type="entry name" value="THIAMINE-MONOPHOSPHATE KINASE"/>
    <property type="match status" value="1"/>
</dbReference>
<comment type="similarity">
    <text evidence="1">Belongs to the thiamine-monophosphate kinase family.</text>
</comment>
<evidence type="ECO:0000259" key="3">
    <source>
        <dbReference type="Pfam" id="PF02769"/>
    </source>
</evidence>
<keyword evidence="1" id="KW-0547">Nucleotide-binding</keyword>
<accession>A0A7C2ZA17</accession>
<evidence type="ECO:0000313" key="4">
    <source>
        <dbReference type="EMBL" id="HEW63489.1"/>
    </source>
</evidence>
<keyword evidence="1" id="KW-0067">ATP-binding</keyword>
<dbReference type="HAMAP" id="MF_02128">
    <property type="entry name" value="TMP_kinase"/>
    <property type="match status" value="1"/>
</dbReference>
<comment type="caution">
    <text evidence="1">Lacks conserved residue(s) required for the propagation of feature annotation.</text>
</comment>
<feature type="binding site" evidence="1">
    <location>
        <position position="79"/>
    </location>
    <ligand>
        <name>Mg(2+)</name>
        <dbReference type="ChEBI" id="CHEBI:18420"/>
        <label>3</label>
    </ligand>
</feature>
<keyword evidence="1 4" id="KW-0418">Kinase</keyword>
<dbReference type="EMBL" id="JADEZV010000003">
    <property type="protein sequence ID" value="MBE9391493.1"/>
    <property type="molecule type" value="Genomic_DNA"/>
</dbReference>
<dbReference type="SUPFAM" id="SSF56042">
    <property type="entry name" value="PurM C-terminal domain-like"/>
    <property type="match status" value="1"/>
</dbReference>
<comment type="miscellaneous">
    <text evidence="1">Reaction mechanism of ThiL seems to utilize a direct, inline transfer of the gamma-phosphate of ATP to TMP rather than a phosphorylated enzyme intermediate.</text>
</comment>
<feature type="binding site" evidence="1">
    <location>
        <position position="321"/>
    </location>
    <ligand>
        <name>substrate</name>
    </ligand>
</feature>
<dbReference type="OMA" id="REAAFYP"/>
<dbReference type="Pfam" id="PF00586">
    <property type="entry name" value="AIRS"/>
    <property type="match status" value="1"/>
</dbReference>
<dbReference type="EC" id="2.7.4.16" evidence="1"/>
<feature type="binding site" evidence="1">
    <location>
        <position position="79"/>
    </location>
    <ligand>
        <name>Mg(2+)</name>
        <dbReference type="ChEBI" id="CHEBI:18420"/>
        <label>2</label>
    </ligand>
</feature>
<feature type="binding site" evidence="1">
    <location>
        <position position="153"/>
    </location>
    <ligand>
        <name>ATP</name>
        <dbReference type="ChEBI" id="CHEBI:30616"/>
    </ligand>
</feature>
<feature type="binding site" evidence="1">
    <location>
        <position position="268"/>
    </location>
    <ligand>
        <name>substrate</name>
    </ligand>
</feature>
<dbReference type="Gene3D" id="3.90.650.10">
    <property type="entry name" value="PurM-like C-terminal domain"/>
    <property type="match status" value="1"/>
</dbReference>
<dbReference type="GO" id="GO:0009030">
    <property type="term" value="F:thiamine-phosphate kinase activity"/>
    <property type="evidence" value="ECO:0007669"/>
    <property type="project" value="UniProtKB-UniRule"/>
</dbReference>
<dbReference type="PIRSF" id="PIRSF005303">
    <property type="entry name" value="Thiam_monoph_kin"/>
    <property type="match status" value="1"/>
</dbReference>
<keyword evidence="1" id="KW-0479">Metal-binding</keyword>
<dbReference type="Proteomes" id="UP000652307">
    <property type="component" value="Unassembled WGS sequence"/>
</dbReference>
<feature type="binding site" evidence="1">
    <location>
        <position position="79"/>
    </location>
    <ligand>
        <name>Mg(2+)</name>
        <dbReference type="ChEBI" id="CHEBI:18420"/>
        <label>4</label>
    </ligand>
</feature>
<keyword evidence="1" id="KW-0808">Transferase</keyword>
<dbReference type="GO" id="GO:0005524">
    <property type="term" value="F:ATP binding"/>
    <property type="evidence" value="ECO:0007669"/>
    <property type="project" value="UniProtKB-UniRule"/>
</dbReference>
<dbReference type="UniPathway" id="UPA00060">
    <property type="reaction ID" value="UER00142"/>
</dbReference>
<dbReference type="InterPro" id="IPR036676">
    <property type="entry name" value="PurM-like_C_sf"/>
</dbReference>
<feature type="binding site" evidence="1">
    <location>
        <position position="127"/>
    </location>
    <ligand>
        <name>Mg(2+)</name>
        <dbReference type="ChEBI" id="CHEBI:18420"/>
        <label>1</label>
    </ligand>
</feature>
<dbReference type="Proteomes" id="UP000886076">
    <property type="component" value="Unassembled WGS sequence"/>
</dbReference>
<comment type="catalytic activity">
    <reaction evidence="1">
        <text>thiamine phosphate + ATP = thiamine diphosphate + ADP</text>
        <dbReference type="Rhea" id="RHEA:15913"/>
        <dbReference type="ChEBI" id="CHEBI:30616"/>
        <dbReference type="ChEBI" id="CHEBI:37575"/>
        <dbReference type="ChEBI" id="CHEBI:58937"/>
        <dbReference type="ChEBI" id="CHEBI:456216"/>
        <dbReference type="EC" id="2.7.4.16"/>
    </reaction>
</comment>
<feature type="binding site" evidence="1">
    <location>
        <begin position="126"/>
        <end position="127"/>
    </location>
    <ligand>
        <name>ATP</name>
        <dbReference type="ChEBI" id="CHEBI:30616"/>
    </ligand>
</feature>
<dbReference type="SUPFAM" id="SSF55326">
    <property type="entry name" value="PurM N-terminal domain-like"/>
    <property type="match status" value="1"/>
</dbReference>
<dbReference type="PANTHER" id="PTHR30270">
    <property type="entry name" value="THIAMINE-MONOPHOSPHATE KINASE"/>
    <property type="match status" value="1"/>
</dbReference>
<dbReference type="InterPro" id="IPR036921">
    <property type="entry name" value="PurM-like_N_sf"/>
</dbReference>
<dbReference type="InterPro" id="IPR006283">
    <property type="entry name" value="ThiL-like"/>
</dbReference>
<feature type="binding site" evidence="1">
    <location>
        <position position="220"/>
    </location>
    <ligand>
        <name>Mg(2+)</name>
        <dbReference type="ChEBI" id="CHEBI:18420"/>
        <label>5</label>
    </ligand>
</feature>
<dbReference type="GO" id="GO:0000287">
    <property type="term" value="F:magnesium ion binding"/>
    <property type="evidence" value="ECO:0007669"/>
    <property type="project" value="UniProtKB-UniRule"/>
</dbReference>
<dbReference type="EMBL" id="DSFH01000005">
    <property type="protein sequence ID" value="HEW63489.1"/>
    <property type="molecule type" value="Genomic_DNA"/>
</dbReference>
<keyword evidence="1" id="KW-0460">Magnesium</keyword>
<feature type="domain" description="PurM-like C-terminal" evidence="3">
    <location>
        <begin position="195"/>
        <end position="304"/>
    </location>
</feature>
<proteinExistence type="inferred from homology"/>
<dbReference type="AlphaFoldDB" id="A0A7C2ZA17"/>
<protein>
    <recommendedName>
        <fullName evidence="1">Thiamine-monophosphate kinase</fullName>
        <shortName evidence="1">TMP kinase</shortName>
        <shortName evidence="1">Thiamine-phosphate kinase</shortName>
        <ecNumber evidence="1">2.7.4.16</ecNumber>
    </recommendedName>
</protein>
<feature type="binding site" evidence="1">
    <location>
        <position position="37"/>
    </location>
    <ligand>
        <name>Mg(2+)</name>
        <dbReference type="ChEBI" id="CHEBI:18420"/>
        <label>3</label>
    </ligand>
</feature>
<reference evidence="5" key="2">
    <citation type="submission" date="2020-10" db="EMBL/GenBank/DDBJ databases">
        <title>Fervidococcus fontis strain 3639Fd - the first crenarchaeon capable of growth on lipids.</title>
        <authorList>
            <person name="Kochetkova T.V."/>
            <person name="Elcheninov A.G."/>
            <person name="Toschakov S.V."/>
            <person name="Kublanov I.V."/>
        </authorList>
    </citation>
    <scope>NUCLEOTIDE SEQUENCE</scope>
    <source>
        <strain evidence="5">3639Fd</strain>
    </source>
</reference>
<gene>
    <name evidence="1" type="primary">thiL</name>
    <name evidence="4" type="ORF">ENO39_00285</name>
    <name evidence="5" type="ORF">IOK49_05330</name>
</gene>
<comment type="pathway">
    <text evidence="1">Cofactor biosynthesis; thiamine diphosphate biosynthesis; thiamine diphosphate from thiamine phosphate: step 1/1.</text>
</comment>
<name>A0A7C2ZA17_9CREN</name>
<comment type="function">
    <text evidence="1">Catalyzes the ATP-dependent phosphorylation of thiamine-monophosphate (TMP) to form thiamine-pyrophosphate (TPP), the active form of vitamin B1.</text>
</comment>
<dbReference type="GeneID" id="12450053"/>
<feature type="binding site" evidence="1">
    <location>
        <position position="217"/>
    </location>
    <ligand>
        <name>Mg(2+)</name>
        <dbReference type="ChEBI" id="CHEBI:18420"/>
        <label>3</label>
    </ligand>
</feature>
<feature type="binding site" evidence="1">
    <location>
        <position position="37"/>
    </location>
    <ligand>
        <name>Mg(2+)</name>
        <dbReference type="ChEBI" id="CHEBI:18420"/>
        <label>4</label>
    </ligand>
</feature>
<dbReference type="RefSeq" id="WP_014558100.1">
    <property type="nucleotide sequence ID" value="NZ_DSFH01000005.1"/>
</dbReference>
<feature type="binding site" evidence="1">
    <location>
        <position position="219"/>
    </location>
    <ligand>
        <name>ATP</name>
        <dbReference type="ChEBI" id="CHEBI:30616"/>
    </ligand>
</feature>
<evidence type="ECO:0000256" key="1">
    <source>
        <dbReference type="HAMAP-Rule" id="MF_02128"/>
    </source>
</evidence>
<dbReference type="Gene3D" id="3.30.1330.10">
    <property type="entry name" value="PurM-like, N-terminal domain"/>
    <property type="match status" value="1"/>
</dbReference>
<sequence>MRSDKLSSVGEIKAIERLLKQYKAFYRKDFCFPIDDDVQAFYNCKISIKIDGYCEKYSRYPWERWSNWGWRAITGTVSDLYAKGYTPFGVVYSLGLPKNFPLSKLEDISIGIKKAMREYDLSFLGGDLNVSYKYAWIDVAALGTHSTSYIFPRSGAKAGDLVFTTLVNGYGTSSLLFFAYKNRLWNKLPREFLNYTPRAVKEFPLVSKAIKVNSSIDSSDGLAKSLWILAKSSNVVIHIDNIPIHGKVISYLKNFNLNIEEFALYGGEEYEVIFTTSEKEDRVIRVCKSAGIECIKIGKVIEKSDKPKIIFNNREIKPEGWDQFLST</sequence>
<dbReference type="GO" id="GO:0009228">
    <property type="term" value="P:thiamine biosynthetic process"/>
    <property type="evidence" value="ECO:0007669"/>
    <property type="project" value="UniProtKB-KW"/>
</dbReference>
<evidence type="ECO:0000259" key="2">
    <source>
        <dbReference type="Pfam" id="PF00586"/>
    </source>
</evidence>
<organism evidence="4">
    <name type="scientific">Fervidicoccus fontis</name>
    <dbReference type="NCBI Taxonomy" id="683846"/>
    <lineage>
        <taxon>Archaea</taxon>
        <taxon>Thermoproteota</taxon>
        <taxon>Thermoprotei</taxon>
        <taxon>Fervidicoccales</taxon>
        <taxon>Fervidicoccaceae</taxon>
        <taxon>Fervidicoccus</taxon>
    </lineage>
</organism>
<dbReference type="InterPro" id="IPR016188">
    <property type="entry name" value="PurM-like_N"/>
</dbReference>
<dbReference type="CDD" id="cd02194">
    <property type="entry name" value="ThiL"/>
    <property type="match status" value="1"/>
</dbReference>
<feature type="binding site" evidence="1">
    <location>
        <position position="51"/>
    </location>
    <ligand>
        <name>Mg(2+)</name>
        <dbReference type="ChEBI" id="CHEBI:18420"/>
        <label>2</label>
    </ligand>
</feature>
<reference evidence="4" key="1">
    <citation type="journal article" date="2020" name="mSystems">
        <title>Genome- and Community-Level Interaction Insights into Carbon Utilization and Element Cycling Functions of Hydrothermarchaeota in Hydrothermal Sediment.</title>
        <authorList>
            <person name="Zhou Z."/>
            <person name="Liu Y."/>
            <person name="Xu W."/>
            <person name="Pan J."/>
            <person name="Luo Z.H."/>
            <person name="Li M."/>
        </authorList>
    </citation>
    <scope>NUCLEOTIDE SEQUENCE [LARGE SCALE GENOMIC DNA]</scope>
    <source>
        <strain evidence="4">SpSt-1261</strain>
    </source>
</reference>
<comment type="caution">
    <text evidence="4">The sequence shown here is derived from an EMBL/GenBank/DDBJ whole genome shotgun (WGS) entry which is preliminary data.</text>
</comment>
<dbReference type="Pfam" id="PF02769">
    <property type="entry name" value="AIRS_C"/>
    <property type="match status" value="1"/>
</dbReference>
<feature type="binding site" evidence="1">
    <location>
        <position position="51"/>
    </location>
    <ligand>
        <name>Mg(2+)</name>
        <dbReference type="ChEBI" id="CHEBI:18420"/>
        <label>1</label>
    </ligand>
</feature>
<evidence type="ECO:0000313" key="5">
    <source>
        <dbReference type="EMBL" id="MBE9391493.1"/>
    </source>
</evidence>